<dbReference type="Pfam" id="PF00007">
    <property type="entry name" value="Cys_knot"/>
    <property type="match status" value="1"/>
</dbReference>
<gene>
    <name evidence="7" type="ORF">PFLUV_G00265980</name>
</gene>
<reference evidence="7 8" key="1">
    <citation type="submission" date="2019-06" db="EMBL/GenBank/DDBJ databases">
        <title>A chromosome-scale genome assembly of the European perch, Perca fluviatilis.</title>
        <authorList>
            <person name="Roques C."/>
            <person name="Zahm M."/>
            <person name="Cabau C."/>
            <person name="Klopp C."/>
            <person name="Bouchez O."/>
            <person name="Donnadieu C."/>
            <person name="Kuhl H."/>
            <person name="Gislard M."/>
            <person name="Guendouz S."/>
            <person name="Journot L."/>
            <person name="Haffray P."/>
            <person name="Bestin A."/>
            <person name="Morvezen R."/>
            <person name="Feron R."/>
            <person name="Wen M."/>
            <person name="Jouanno E."/>
            <person name="Herpin A."/>
            <person name="Schartl M."/>
            <person name="Postlethwait J."/>
            <person name="Schaerlinger B."/>
            <person name="Chardard D."/>
            <person name="Lecocq T."/>
            <person name="Poncet C."/>
            <person name="Jaffrelo L."/>
            <person name="Lampietro C."/>
            <person name="Guiguen Y."/>
        </authorList>
    </citation>
    <scope>NUCLEOTIDE SEQUENCE [LARGE SCALE GENOMIC DNA]</scope>
    <source>
        <tissue evidence="7">Blood</tissue>
    </source>
</reference>
<dbReference type="InterPro" id="IPR001846">
    <property type="entry name" value="VWF_type-D"/>
</dbReference>
<dbReference type="Proteomes" id="UP000465112">
    <property type="component" value="Chromosome 23"/>
</dbReference>
<evidence type="ECO:0000256" key="5">
    <source>
        <dbReference type="PROSITE-ProRule" id="PRU00039"/>
    </source>
</evidence>
<sequence length="288" mass="32941">MDERTAFIKVYRWEDRVELRLVCPNSSIKLPQRQRTKESQMDAGETWKWSCCCELYGDPHYISFQGVTFDFLNGGTYILAEEQSPRRNLTIAVDNFYCGRGLQGSCAKGIIRKYQNKIATLSILPDMFKVQICVEKTCSYHGKTYKVGDRWTDAAHPCMSYNCSIEGIQTETRVCPTVECQEEDRFWDDQHCCFTCNQRCVSKVTSISVTVDNCTTVMQIPVCQGQCVSQPSVMWLHSELQVEQKCVCCQESSSEKRPATLQCSDRTIKPYTYKHITSCECRACSILG</sequence>
<dbReference type="GO" id="GO:0005576">
    <property type="term" value="C:extracellular region"/>
    <property type="evidence" value="ECO:0007669"/>
    <property type="project" value="UniProtKB-SubCell"/>
</dbReference>
<keyword evidence="4 5" id="KW-1015">Disulfide bond</keyword>
<evidence type="ECO:0000313" key="8">
    <source>
        <dbReference type="Proteomes" id="UP000465112"/>
    </source>
</evidence>
<comment type="caution">
    <text evidence="5">Lacks conserved residue(s) required for the propagation of feature annotation.</text>
</comment>
<dbReference type="InterPro" id="IPR006208">
    <property type="entry name" value="Glyco_hormone_CN"/>
</dbReference>
<dbReference type="SUPFAM" id="SSF57603">
    <property type="entry name" value="FnI-like domain"/>
    <property type="match status" value="1"/>
</dbReference>
<dbReference type="PANTHER" id="PTHR47246:SF1">
    <property type="entry name" value="MUCIN-19"/>
    <property type="match status" value="1"/>
</dbReference>
<dbReference type="InterPro" id="IPR006207">
    <property type="entry name" value="Cys_knot_C"/>
</dbReference>
<proteinExistence type="predicted"/>
<evidence type="ECO:0000256" key="3">
    <source>
        <dbReference type="ARBA" id="ARBA00022737"/>
    </source>
</evidence>
<keyword evidence="8" id="KW-1185">Reference proteome</keyword>
<dbReference type="Gene3D" id="2.10.90.10">
    <property type="entry name" value="Cystine-knot cytokines"/>
    <property type="match status" value="1"/>
</dbReference>
<accession>A0A6A5E990</accession>
<dbReference type="AlphaFoldDB" id="A0A6A5E990"/>
<comment type="caution">
    <text evidence="7">The sequence shown here is derived from an EMBL/GenBank/DDBJ whole genome shotgun (WGS) entry which is preliminary data.</text>
</comment>
<dbReference type="PANTHER" id="PTHR47246">
    <property type="entry name" value="MUCIN-19"/>
    <property type="match status" value="1"/>
</dbReference>
<feature type="domain" description="CTCK" evidence="6">
    <location>
        <begin position="196"/>
        <end position="285"/>
    </location>
</feature>
<dbReference type="SMART" id="SM00041">
    <property type="entry name" value="CT"/>
    <property type="match status" value="1"/>
</dbReference>
<dbReference type="InterPro" id="IPR029034">
    <property type="entry name" value="Cystine-knot_cytokine"/>
</dbReference>
<feature type="disulfide bond" evidence="5">
    <location>
        <begin position="214"/>
        <end position="263"/>
    </location>
</feature>
<comment type="subcellular location">
    <subcellularLocation>
        <location evidence="1">Secreted</location>
    </subcellularLocation>
</comment>
<dbReference type="EMBL" id="VHII01000023">
    <property type="protein sequence ID" value="KAF1372493.1"/>
    <property type="molecule type" value="Genomic_DNA"/>
</dbReference>
<evidence type="ECO:0000313" key="7">
    <source>
        <dbReference type="EMBL" id="KAF1372493.1"/>
    </source>
</evidence>
<keyword evidence="2" id="KW-0964">Secreted</keyword>
<organism evidence="7 8">
    <name type="scientific">Perca fluviatilis</name>
    <name type="common">European perch</name>
    <dbReference type="NCBI Taxonomy" id="8168"/>
    <lineage>
        <taxon>Eukaryota</taxon>
        <taxon>Metazoa</taxon>
        <taxon>Chordata</taxon>
        <taxon>Craniata</taxon>
        <taxon>Vertebrata</taxon>
        <taxon>Euteleostomi</taxon>
        <taxon>Actinopterygii</taxon>
        <taxon>Neopterygii</taxon>
        <taxon>Teleostei</taxon>
        <taxon>Neoteleostei</taxon>
        <taxon>Acanthomorphata</taxon>
        <taxon>Eupercaria</taxon>
        <taxon>Perciformes</taxon>
        <taxon>Percoidei</taxon>
        <taxon>Percidae</taxon>
        <taxon>Percinae</taxon>
        <taxon>Perca</taxon>
    </lineage>
</organism>
<keyword evidence="3" id="KW-0677">Repeat</keyword>
<dbReference type="PROSITE" id="PS01225">
    <property type="entry name" value="CTCK_2"/>
    <property type="match status" value="1"/>
</dbReference>
<evidence type="ECO:0000256" key="4">
    <source>
        <dbReference type="ARBA" id="ARBA00023157"/>
    </source>
</evidence>
<evidence type="ECO:0000256" key="1">
    <source>
        <dbReference type="ARBA" id="ARBA00004613"/>
    </source>
</evidence>
<dbReference type="Pfam" id="PF00094">
    <property type="entry name" value="VWD"/>
    <property type="match status" value="1"/>
</dbReference>
<evidence type="ECO:0000259" key="6">
    <source>
        <dbReference type="PROSITE" id="PS01225"/>
    </source>
</evidence>
<evidence type="ECO:0000256" key="2">
    <source>
        <dbReference type="ARBA" id="ARBA00022525"/>
    </source>
</evidence>
<name>A0A6A5E990_PERFL</name>
<protein>
    <recommendedName>
        <fullName evidence="6">CTCK domain-containing protein</fullName>
    </recommendedName>
</protein>